<feature type="chain" id="PRO_5002317290" evidence="1">
    <location>
        <begin position="23"/>
        <end position="396"/>
    </location>
</feature>
<dbReference type="OrthoDB" id="783096at2759"/>
<dbReference type="STRING" id="1314674.A0A0D7BSX7"/>
<dbReference type="AlphaFoldDB" id="A0A0D7BSX7"/>
<evidence type="ECO:0000259" key="2">
    <source>
        <dbReference type="Pfam" id="PF00149"/>
    </source>
</evidence>
<name>A0A0D7BSX7_9AGAR</name>
<feature type="signal peptide" evidence="1">
    <location>
        <begin position="1"/>
        <end position="22"/>
    </location>
</feature>
<evidence type="ECO:0000313" key="3">
    <source>
        <dbReference type="EMBL" id="KIY73264.1"/>
    </source>
</evidence>
<gene>
    <name evidence="3" type="ORF">CYLTODRAFT_440075</name>
</gene>
<dbReference type="GO" id="GO:0005737">
    <property type="term" value="C:cytoplasm"/>
    <property type="evidence" value="ECO:0007669"/>
    <property type="project" value="TreeGrafter"/>
</dbReference>
<dbReference type="SUPFAM" id="SSF56300">
    <property type="entry name" value="Metallo-dependent phosphatases"/>
    <property type="match status" value="1"/>
</dbReference>
<dbReference type="Proteomes" id="UP000054007">
    <property type="component" value="Unassembled WGS sequence"/>
</dbReference>
<dbReference type="CDD" id="cd07383">
    <property type="entry name" value="MPP_Dcr2"/>
    <property type="match status" value="1"/>
</dbReference>
<dbReference type="Pfam" id="PF00149">
    <property type="entry name" value="Metallophos"/>
    <property type="match status" value="1"/>
</dbReference>
<proteinExistence type="predicted"/>
<dbReference type="InterPro" id="IPR004843">
    <property type="entry name" value="Calcineurin-like_PHP"/>
</dbReference>
<sequence length="396" mass="43600">MFSRSSLIFIALGALKAHGADAPDWLSSKTRLTFKNGAFKVISFSDMHFGERNGDGTWADWGEVADSKTQGVHSSILDNESPDYVVFNGDIITGENVFAENATAYIDKCVAPTVQRNIPFSSTQGNHDNAEHITHQVEIEYEQEHYAELSYTRMDVGPKPWGVGNYWVPVFPDDAEDSKPALIMWFFDSRSFVSGSGNGPGPVPDGAGESWVDEDTVPAYIDEQVSLIGDLWGDVPPSVTFVHIPIQKAIAMASLPSEGNHDDEPPAVQGYDSDNKYTELDLPFFDALVRIDGGKGKMLAMVSGHDHGESWCARSKDSSGIPLCFDGHSGYGGYVTDHSKVRNGRAFNFKLDALSADTPSVDTWLTYEDKTNDAQVTLGPNFQTENLRRRSLRWSR</sequence>
<dbReference type="PANTHER" id="PTHR32440">
    <property type="entry name" value="PHOSPHATASE DCR2-RELATED-RELATED"/>
    <property type="match status" value="1"/>
</dbReference>
<dbReference type="Gene3D" id="3.60.21.10">
    <property type="match status" value="1"/>
</dbReference>
<keyword evidence="4" id="KW-1185">Reference proteome</keyword>
<accession>A0A0D7BSX7</accession>
<evidence type="ECO:0000256" key="1">
    <source>
        <dbReference type="SAM" id="SignalP"/>
    </source>
</evidence>
<reference evidence="3 4" key="1">
    <citation type="journal article" date="2015" name="Fungal Genet. Biol.">
        <title>Evolution of novel wood decay mechanisms in Agaricales revealed by the genome sequences of Fistulina hepatica and Cylindrobasidium torrendii.</title>
        <authorList>
            <person name="Floudas D."/>
            <person name="Held B.W."/>
            <person name="Riley R."/>
            <person name="Nagy L.G."/>
            <person name="Koehler G."/>
            <person name="Ransdell A.S."/>
            <person name="Younus H."/>
            <person name="Chow J."/>
            <person name="Chiniquy J."/>
            <person name="Lipzen A."/>
            <person name="Tritt A."/>
            <person name="Sun H."/>
            <person name="Haridas S."/>
            <person name="LaButti K."/>
            <person name="Ohm R.A."/>
            <person name="Kues U."/>
            <person name="Blanchette R.A."/>
            <person name="Grigoriev I.V."/>
            <person name="Minto R.E."/>
            <person name="Hibbett D.S."/>
        </authorList>
    </citation>
    <scope>NUCLEOTIDE SEQUENCE [LARGE SCALE GENOMIC DNA]</scope>
    <source>
        <strain evidence="3 4">FP15055 ss-10</strain>
    </source>
</reference>
<protein>
    <submittedName>
        <fullName evidence="3">Metallo-dependent phosphatase</fullName>
    </submittedName>
</protein>
<organism evidence="3 4">
    <name type="scientific">Cylindrobasidium torrendii FP15055 ss-10</name>
    <dbReference type="NCBI Taxonomy" id="1314674"/>
    <lineage>
        <taxon>Eukaryota</taxon>
        <taxon>Fungi</taxon>
        <taxon>Dikarya</taxon>
        <taxon>Basidiomycota</taxon>
        <taxon>Agaricomycotina</taxon>
        <taxon>Agaricomycetes</taxon>
        <taxon>Agaricomycetidae</taxon>
        <taxon>Agaricales</taxon>
        <taxon>Marasmiineae</taxon>
        <taxon>Physalacriaceae</taxon>
        <taxon>Cylindrobasidium</taxon>
    </lineage>
</organism>
<keyword evidence="1" id="KW-0732">Signal</keyword>
<dbReference type="InterPro" id="IPR029052">
    <property type="entry name" value="Metallo-depent_PP-like"/>
</dbReference>
<evidence type="ECO:0000313" key="4">
    <source>
        <dbReference type="Proteomes" id="UP000054007"/>
    </source>
</evidence>
<feature type="domain" description="Calcineurin-like phosphoesterase" evidence="2">
    <location>
        <begin position="40"/>
        <end position="287"/>
    </location>
</feature>
<dbReference type="GO" id="GO:0016788">
    <property type="term" value="F:hydrolase activity, acting on ester bonds"/>
    <property type="evidence" value="ECO:0007669"/>
    <property type="project" value="TreeGrafter"/>
</dbReference>
<dbReference type="PANTHER" id="PTHR32440:SF11">
    <property type="entry name" value="METALLOPHOSPHOESTERASE DOMAIN-CONTAINING PROTEIN"/>
    <property type="match status" value="1"/>
</dbReference>
<dbReference type="EMBL" id="KN880437">
    <property type="protein sequence ID" value="KIY73264.1"/>
    <property type="molecule type" value="Genomic_DNA"/>
</dbReference>